<dbReference type="SUPFAM" id="SSF55048">
    <property type="entry name" value="Probable ACP-binding domain of malonyl-CoA ACP transacylase"/>
    <property type="match status" value="1"/>
</dbReference>
<dbReference type="InterPro" id="IPR016039">
    <property type="entry name" value="Thiolase-like"/>
</dbReference>
<dbReference type="HOGENOM" id="CLU_000022_31_2_1"/>
<dbReference type="InterPro" id="IPR042231">
    <property type="entry name" value="Cho/carn_acyl_trans_2"/>
</dbReference>
<dbReference type="InterPro" id="IPR050091">
    <property type="entry name" value="PKS_NRPS_Biosynth_Enz"/>
</dbReference>
<dbReference type="EMBL" id="KB644411">
    <property type="protein sequence ID" value="EPS28980.1"/>
    <property type="molecule type" value="Genomic_DNA"/>
</dbReference>
<dbReference type="SUPFAM" id="SSF52777">
    <property type="entry name" value="CoA-dependent acyltransferases"/>
    <property type="match status" value="2"/>
</dbReference>
<dbReference type="InterPro" id="IPR016036">
    <property type="entry name" value="Malonyl_transacylase_ACP-bd"/>
</dbReference>
<keyword evidence="12" id="KW-1185">Reference proteome</keyword>
<dbReference type="Pfam" id="PF08242">
    <property type="entry name" value="Methyltransf_12"/>
    <property type="match status" value="1"/>
</dbReference>
<keyword evidence="3" id="KW-0808">Transferase</keyword>
<keyword evidence="5" id="KW-0511">Multifunctional enzyme</keyword>
<dbReference type="eggNOG" id="KOG1202">
    <property type="taxonomic scope" value="Eukaryota"/>
</dbReference>
<dbReference type="Gene3D" id="1.10.1200.10">
    <property type="entry name" value="ACP-like"/>
    <property type="match status" value="1"/>
</dbReference>
<feature type="domain" description="PKS/mFAS DH" evidence="10">
    <location>
        <begin position="953"/>
        <end position="1281"/>
    </location>
</feature>
<reference evidence="11 12" key="1">
    <citation type="journal article" date="2013" name="PLoS ONE">
        <title>Genomic and secretomic analyses reveal unique features of the lignocellulolytic enzyme system of Penicillium decumbens.</title>
        <authorList>
            <person name="Liu G."/>
            <person name="Zhang L."/>
            <person name="Wei X."/>
            <person name="Zou G."/>
            <person name="Qin Y."/>
            <person name="Ma L."/>
            <person name="Li J."/>
            <person name="Zheng H."/>
            <person name="Wang S."/>
            <person name="Wang C."/>
            <person name="Xun L."/>
            <person name="Zhao G.-P."/>
            <person name="Zhou Z."/>
            <person name="Qu Y."/>
        </authorList>
    </citation>
    <scope>NUCLEOTIDE SEQUENCE [LARGE SCALE GENOMIC DNA]</scope>
    <source>
        <strain evidence="12">114-2 / CGMCC 5302</strain>
    </source>
</reference>
<dbReference type="InterPro" id="IPR042104">
    <property type="entry name" value="PKS_dehydratase_sf"/>
</dbReference>
<name>S7ZE97_PENO1</name>
<dbReference type="InterPro" id="IPR029063">
    <property type="entry name" value="SAM-dependent_MTases_sf"/>
</dbReference>
<dbReference type="Gene3D" id="3.40.47.10">
    <property type="match status" value="1"/>
</dbReference>
<evidence type="ECO:0000256" key="4">
    <source>
        <dbReference type="ARBA" id="ARBA00022857"/>
    </source>
</evidence>
<dbReference type="InterPro" id="IPR014043">
    <property type="entry name" value="Acyl_transferase_dom"/>
</dbReference>
<dbReference type="SMART" id="SM00826">
    <property type="entry name" value="PKS_DH"/>
    <property type="match status" value="1"/>
</dbReference>
<dbReference type="Pfam" id="PF23114">
    <property type="entry name" value="NAD-bd_HRPKS_sdrA"/>
    <property type="match status" value="1"/>
</dbReference>
<evidence type="ECO:0000256" key="2">
    <source>
        <dbReference type="ARBA" id="ARBA00022553"/>
    </source>
</evidence>
<dbReference type="FunFam" id="3.40.47.10:FF:000019">
    <property type="entry name" value="Polyketide synthase type I"/>
    <property type="match status" value="1"/>
</dbReference>
<dbReference type="InterPro" id="IPR023213">
    <property type="entry name" value="CAT-like_dom_sf"/>
</dbReference>
<dbReference type="SUPFAM" id="SSF53901">
    <property type="entry name" value="Thiolase-like"/>
    <property type="match status" value="1"/>
</dbReference>
<feature type="region of interest" description="C-terminal hotdog fold" evidence="6">
    <location>
        <begin position="1124"/>
        <end position="1281"/>
    </location>
</feature>
<accession>S7ZE97</accession>
<dbReference type="Pfam" id="PF22621">
    <property type="entry name" value="CurL-like_PKS_C"/>
    <property type="match status" value="1"/>
</dbReference>
<dbReference type="Pfam" id="PF00755">
    <property type="entry name" value="Carn_acyltransf"/>
    <property type="match status" value="1"/>
</dbReference>
<dbReference type="Pfam" id="PF13602">
    <property type="entry name" value="ADH_zinc_N_2"/>
    <property type="match status" value="1"/>
</dbReference>
<proteinExistence type="predicted"/>
<dbReference type="GO" id="GO:1901336">
    <property type="term" value="P:lactone biosynthetic process"/>
    <property type="evidence" value="ECO:0007669"/>
    <property type="project" value="UniProtKB-ARBA"/>
</dbReference>
<feature type="region of interest" description="Disordered" evidence="7">
    <location>
        <begin position="443"/>
        <end position="480"/>
    </location>
</feature>
<keyword evidence="2" id="KW-0597">Phosphoprotein</keyword>
<dbReference type="Pfam" id="PF14765">
    <property type="entry name" value="PS-DH"/>
    <property type="match status" value="1"/>
</dbReference>
<dbReference type="InterPro" id="IPR049900">
    <property type="entry name" value="PKS_mFAS_DH"/>
</dbReference>
<protein>
    <submittedName>
        <fullName evidence="11">Uncharacterized protein</fullName>
    </submittedName>
</protein>
<dbReference type="eggNOG" id="KOG3717">
    <property type="taxonomic scope" value="Eukaryota"/>
</dbReference>
<dbReference type="GO" id="GO:0004312">
    <property type="term" value="F:fatty acid synthase activity"/>
    <property type="evidence" value="ECO:0007669"/>
    <property type="project" value="TreeGrafter"/>
</dbReference>
<organism evidence="11 12">
    <name type="scientific">Penicillium oxalicum (strain 114-2 / CGMCC 5302)</name>
    <name type="common">Penicillium decumbens</name>
    <dbReference type="NCBI Taxonomy" id="933388"/>
    <lineage>
        <taxon>Eukaryota</taxon>
        <taxon>Fungi</taxon>
        <taxon>Dikarya</taxon>
        <taxon>Ascomycota</taxon>
        <taxon>Pezizomycotina</taxon>
        <taxon>Eurotiomycetes</taxon>
        <taxon>Eurotiomycetidae</taxon>
        <taxon>Eurotiales</taxon>
        <taxon>Aspergillaceae</taxon>
        <taxon>Penicillium</taxon>
    </lineage>
</organism>
<dbReference type="Pfam" id="PF00698">
    <property type="entry name" value="Acyl_transf_1"/>
    <property type="match status" value="1"/>
</dbReference>
<dbReference type="Pfam" id="PF23297">
    <property type="entry name" value="ACP_SdgA_C"/>
    <property type="match status" value="1"/>
</dbReference>
<evidence type="ECO:0000259" key="10">
    <source>
        <dbReference type="PROSITE" id="PS52019"/>
    </source>
</evidence>
<dbReference type="Gene3D" id="3.30.559.70">
    <property type="entry name" value="Choline/Carnitine o-acyltransferase, domain 2"/>
    <property type="match status" value="1"/>
</dbReference>
<dbReference type="InterPro" id="IPR020841">
    <property type="entry name" value="PKS_Beta-ketoAc_synthase_dom"/>
</dbReference>
<dbReference type="SMART" id="SM00823">
    <property type="entry name" value="PKS_PP"/>
    <property type="match status" value="1"/>
</dbReference>
<dbReference type="CDD" id="cd05274">
    <property type="entry name" value="KR_FAS_SDR_x"/>
    <property type="match status" value="1"/>
</dbReference>
<dbReference type="CDD" id="cd02440">
    <property type="entry name" value="AdoMet_MTases"/>
    <property type="match status" value="1"/>
</dbReference>
<dbReference type="InterPro" id="IPR014031">
    <property type="entry name" value="Ketoacyl_synth_C"/>
</dbReference>
<evidence type="ECO:0000256" key="6">
    <source>
        <dbReference type="PROSITE-ProRule" id="PRU01363"/>
    </source>
</evidence>
<dbReference type="GO" id="GO:0006633">
    <property type="term" value="P:fatty acid biosynthetic process"/>
    <property type="evidence" value="ECO:0007669"/>
    <property type="project" value="TreeGrafter"/>
</dbReference>
<dbReference type="GO" id="GO:0030639">
    <property type="term" value="P:polyketide biosynthetic process"/>
    <property type="evidence" value="ECO:0007669"/>
    <property type="project" value="UniProtKB-ARBA"/>
</dbReference>
<dbReference type="SUPFAM" id="SSF51735">
    <property type="entry name" value="NAD(P)-binding Rossmann-fold domains"/>
    <property type="match status" value="2"/>
</dbReference>
<dbReference type="CDD" id="cd00833">
    <property type="entry name" value="PKS"/>
    <property type="match status" value="1"/>
</dbReference>
<dbReference type="InterPro" id="IPR020806">
    <property type="entry name" value="PKS_PP-bd"/>
</dbReference>
<dbReference type="PROSITE" id="PS52004">
    <property type="entry name" value="KS3_2"/>
    <property type="match status" value="1"/>
</dbReference>
<dbReference type="InterPro" id="IPR020843">
    <property type="entry name" value="ER"/>
</dbReference>
<evidence type="ECO:0000313" key="11">
    <source>
        <dbReference type="EMBL" id="EPS28980.1"/>
    </source>
</evidence>
<evidence type="ECO:0000256" key="5">
    <source>
        <dbReference type="ARBA" id="ARBA00023268"/>
    </source>
</evidence>
<dbReference type="SUPFAM" id="SSF53335">
    <property type="entry name" value="S-adenosyl-L-methionine-dependent methyltransferases"/>
    <property type="match status" value="1"/>
</dbReference>
<dbReference type="InterPro" id="IPR014030">
    <property type="entry name" value="Ketoacyl_synth_N"/>
</dbReference>
<dbReference type="SUPFAM" id="SSF47336">
    <property type="entry name" value="ACP-like"/>
    <property type="match status" value="1"/>
</dbReference>
<dbReference type="InterPro" id="IPR001227">
    <property type="entry name" value="Ac_transferase_dom_sf"/>
</dbReference>
<dbReference type="GO" id="GO:0016491">
    <property type="term" value="F:oxidoreductase activity"/>
    <property type="evidence" value="ECO:0007669"/>
    <property type="project" value="InterPro"/>
</dbReference>
<feature type="region of interest" description="N-terminal hotdog fold" evidence="6">
    <location>
        <begin position="953"/>
        <end position="1095"/>
    </location>
</feature>
<evidence type="ECO:0000256" key="3">
    <source>
        <dbReference type="ARBA" id="ARBA00022679"/>
    </source>
</evidence>
<dbReference type="Gene3D" id="3.40.50.150">
    <property type="entry name" value="Vaccinia Virus protein VP39"/>
    <property type="match status" value="1"/>
</dbReference>
<dbReference type="Gene3D" id="3.30.70.3290">
    <property type="match status" value="1"/>
</dbReference>
<dbReference type="PROSITE" id="PS52019">
    <property type="entry name" value="PKS_MFAS_DH"/>
    <property type="match status" value="1"/>
</dbReference>
<dbReference type="PANTHER" id="PTHR43775:SF22">
    <property type="entry name" value="SYNTHASE, PUTATIVE (JCVI)-RELATED"/>
    <property type="match status" value="1"/>
</dbReference>
<dbReference type="InterPro" id="IPR020807">
    <property type="entry name" value="PKS_DH"/>
</dbReference>
<dbReference type="SMART" id="SM00825">
    <property type="entry name" value="PKS_KS"/>
    <property type="match status" value="1"/>
</dbReference>
<dbReference type="Pfam" id="PF08659">
    <property type="entry name" value="KR"/>
    <property type="match status" value="1"/>
</dbReference>
<dbReference type="CDD" id="cd05195">
    <property type="entry name" value="enoyl_red"/>
    <property type="match status" value="1"/>
</dbReference>
<dbReference type="InterPro" id="IPR056501">
    <property type="entry name" value="NAD-bd_HRPKS_sdrA"/>
</dbReference>
<dbReference type="SUPFAM" id="SSF50129">
    <property type="entry name" value="GroES-like"/>
    <property type="match status" value="1"/>
</dbReference>
<keyword evidence="1" id="KW-0596">Phosphopantetheine</keyword>
<dbReference type="OrthoDB" id="329835at2759"/>
<feature type="domain" description="Carrier" evidence="8">
    <location>
        <begin position="2504"/>
        <end position="2582"/>
    </location>
</feature>
<dbReference type="PhylomeDB" id="S7ZE97"/>
<dbReference type="InterPro" id="IPR036736">
    <property type="entry name" value="ACP-like_sf"/>
</dbReference>
<dbReference type="InterPro" id="IPR049551">
    <property type="entry name" value="PKS_DH_C"/>
</dbReference>
<dbReference type="Gene3D" id="3.40.366.10">
    <property type="entry name" value="Malonyl-Coenzyme A Acyl Carrier Protein, domain 2"/>
    <property type="match status" value="1"/>
</dbReference>
<dbReference type="FunFam" id="3.40.50.720:FF:000209">
    <property type="entry name" value="Polyketide synthase Pks12"/>
    <property type="match status" value="1"/>
</dbReference>
<dbReference type="Gene3D" id="3.30.559.10">
    <property type="entry name" value="Chloramphenicol acetyltransferase-like domain"/>
    <property type="match status" value="1"/>
</dbReference>
<dbReference type="InterPro" id="IPR057326">
    <property type="entry name" value="KR_dom"/>
</dbReference>
<dbReference type="PANTHER" id="PTHR43775">
    <property type="entry name" value="FATTY ACID SYNTHASE"/>
    <property type="match status" value="1"/>
</dbReference>
<dbReference type="InterPro" id="IPR039551">
    <property type="entry name" value="Cho/carn_acyl_trans"/>
</dbReference>
<dbReference type="InterPro" id="IPR049552">
    <property type="entry name" value="PKS_DH_N"/>
</dbReference>
<dbReference type="PROSITE" id="PS50075">
    <property type="entry name" value="CARRIER"/>
    <property type="match status" value="1"/>
</dbReference>
<dbReference type="Pfam" id="PF02801">
    <property type="entry name" value="Ketoacyl-synt_C"/>
    <property type="match status" value="1"/>
</dbReference>
<keyword evidence="4" id="KW-0521">NADP</keyword>
<gene>
    <name evidence="11" type="ORF">PDE_03926</name>
</gene>
<feature type="active site" description="Proton donor; for dehydratase activity" evidence="6">
    <location>
        <position position="1191"/>
    </location>
</feature>
<evidence type="ECO:0000256" key="1">
    <source>
        <dbReference type="ARBA" id="ARBA00022450"/>
    </source>
</evidence>
<dbReference type="Pfam" id="PF00109">
    <property type="entry name" value="ketoacyl-synt"/>
    <property type="match status" value="1"/>
</dbReference>
<feature type="compositionally biased region" description="Polar residues" evidence="7">
    <location>
        <begin position="458"/>
        <end position="480"/>
    </location>
</feature>
<dbReference type="Pfam" id="PF21089">
    <property type="entry name" value="PKS_DH_N"/>
    <property type="match status" value="1"/>
</dbReference>
<dbReference type="InterPro" id="IPR013217">
    <property type="entry name" value="Methyltransf_12"/>
</dbReference>
<dbReference type="SMART" id="SM00822">
    <property type="entry name" value="PKS_KR"/>
    <property type="match status" value="1"/>
</dbReference>
<evidence type="ECO:0000259" key="9">
    <source>
        <dbReference type="PROSITE" id="PS52004"/>
    </source>
</evidence>
<feature type="domain" description="Ketosynthase family 3 (KS3)" evidence="9">
    <location>
        <begin position="4"/>
        <end position="432"/>
    </location>
</feature>
<feature type="compositionally biased region" description="Basic and acidic residues" evidence="7">
    <location>
        <begin position="443"/>
        <end position="457"/>
    </location>
</feature>
<dbReference type="InterPro" id="IPR011032">
    <property type="entry name" value="GroES-like_sf"/>
</dbReference>
<dbReference type="SMART" id="SM00827">
    <property type="entry name" value="PKS_AT"/>
    <property type="match status" value="1"/>
</dbReference>
<dbReference type="Gene3D" id="3.10.129.110">
    <property type="entry name" value="Polyketide synthase dehydratase"/>
    <property type="match status" value="1"/>
</dbReference>
<dbReference type="GO" id="GO:0031177">
    <property type="term" value="F:phosphopantetheine binding"/>
    <property type="evidence" value="ECO:0007669"/>
    <property type="project" value="InterPro"/>
</dbReference>
<dbReference type="STRING" id="933388.S7ZE97"/>
<dbReference type="SMART" id="SM00829">
    <property type="entry name" value="PKS_ER"/>
    <property type="match status" value="1"/>
</dbReference>
<evidence type="ECO:0000313" key="12">
    <source>
        <dbReference type="Proteomes" id="UP000019376"/>
    </source>
</evidence>
<feature type="active site" description="Proton acceptor; for dehydratase activity" evidence="6">
    <location>
        <position position="985"/>
    </location>
</feature>
<dbReference type="Gene3D" id="3.90.180.10">
    <property type="entry name" value="Medium-chain alcohol dehydrogenases, catalytic domain"/>
    <property type="match status" value="1"/>
</dbReference>
<dbReference type="InterPro" id="IPR036291">
    <property type="entry name" value="NAD(P)-bd_dom_sf"/>
</dbReference>
<dbReference type="InterPro" id="IPR013968">
    <property type="entry name" value="PKS_KR"/>
</dbReference>
<dbReference type="InterPro" id="IPR009081">
    <property type="entry name" value="PP-bd_ACP"/>
</dbReference>
<sequence length="3207" mass="353605">MSEIAPIAVIGMGCRLPGGASSPEKLWEMLAEGRSGWGEVPAERWNWKSFYHPHNEAKEALNSKSGYFLQQDIGAFDAKFFNIASYEAHAMDPQQRILLETTYEALENAGVSLESLKGSNTCVYVGLYARDYDRMGFKDLPQITKLHITGTGEAVVSNRISYLFDLKGASVTVDTGCSGSMVALHQACQNLRTGESNMAIVGGTQLLLHPDQAIAMSTVGMVNPHGRCFVFDSRGSGYARGEGVGTIVLKRLDDAIAAGDPIHAVIRNSGLNQDGKTAGISLPNPDAQAALMKLVYSSAGVDPRSTVYVEAHGTGTQAGDNAEISSINQVFCEDTERKSDIYVGSVKSNIGHLEASSGIAGLIKGIMIVKKGMIPPNIDLETPKPSLKLDERKIKIPVELTPLPQPEQPGPGRVSLNSFGYGGTNAHVILEPAPTQVPDAAVEGEKPNSEVMTKSDENLQVNGTSAESSEKSQLNGHSTQADPQIFVLSATSEKSLLEAAKNVQNWIQEKNADEDILSDLAYTLNVRRSLLPLRLSVVASTSDELIAALEPKNVRISKLPHSVSVAFVFTGQGAQWFAMGKELITSQSVFRDSIVRSNKLIQSYGAEWSLVEELLKDEQSSRVSDSELSQPLTTAIQVAMVDLLATFGVVPQYVCGHSSGEIGAAYAAGALTHEAAIEIAFRRGLCSTAAKKANSVKGSMLAVGLGETDVQPFVKQVKNGLVTVACVNSPSSTTISGDEAGIDELSEILNAQSVFNRKLKVDTAYHSHHMKKIADQYLESLKHIGTGTPQNGAIFYSSVTGRKKVTDFGPSYWTENLVSKVRFSDALQLLAEDMARSKQSSNVANFFAEIGPHSALSGPIRQIMAKLSVRSFKFTYASALVRGKHALQSVLELVGKLFEAGCNVQFEQILAMKKAKRWTAIGDLSPYPWDHSLSYWYESRLSRDHRLRQFPYHDLLGLLDVASTVHEPRWRYHLNVDALPWLRHHVVDGFMIFPGTGYLCMAIEAMKQIVQLRKAPGKISKFHLKNVILSKPIMVPDQRPDSFIPDVEVQLTLSRVKTSDGSRWEAFRVFSYSPEGSGSWSEHCSGQIAVEMESKIDEVEGSREEDFLVSSFERKFQNIREASQFDENVNPENFYKTLRESGNDFGSTFTCMTEMQLGNHQGWAKVVVPDVPSFMPRQFMQPHVIHPSLFDALNHLAVVIFKRECSNAPLMATFFGDIVVSADITSTPADELLVALELNPEGPRSASGNTYAFQQNADGGRSLVMHVQDWQLKAIGDVQTSSEETPFHRKMNYRMQWQPDAEFISSAQLQGARSSKSTALVQKPSLDLTHASSDLKISEKLTFEQIVALNERAASLYIRDTLAQVPNDPLPSSASHLDKLREWMLRSSYSDARRSMLAGLTASEEDLIFQKSMASGVEGLLLSRIGLHLSSILTGETDVADLLQKDDLLSRYYVEDLFSHCHQDMINYIKAVVHKKPHMKILFLGAGTEECTAALLRAIDRPEGLMVDRFDLADCSEAALERAKPHFQKWSHAMNFRVLDLNVDLKEQGFTVEEYDMIVATSSLHSVKKVDASLKRLRQLTKPGGKLVMVELVRPPALSTELIFGVSSGWWAAEDDRKNCPLLSESQWHSLLVESAFSGSDIVNSENEGPKSRSVMIVATALDQNEVNKASLKGSVQVLSFRAWSPAFIKLANDIVSDITERGHSCSIDAFDPRHIKQDTTYVILDDVENALLFNPSVEEFENLRNLFITCKTLLWISGQQKIDHKGSAARGLINGMARVARRENEGVKFITIDVQQDVEAPGSGLVKQIVDIAQSSFWPVSESSRSQEHEYAIFNDTIMIPRIQPDTKFNDWIDRVVGEDRLDTLPYQQQGRALKLHVETPGLLNSLRFVEDDTISSTIREDEIEVEARAYGVNFKDVFIALGQMLPGVNMIGEVAGIVTAVGSLMEGRYKVGDRVAGVGAQPFTSRARVKGLMSCRLPDSISFAVGASIPIIYLTAYHCILEVARLRKGQTILIHAASGGVGQAAIQFAQNIGAEIFATVGSAAKRQILIDTYNIPEDHIFSTRSRTFKNGVLRLTNGKGVDVVLNSLSGEWLNDSWECLARLGTFVEIGKTDIYKRNHLNMAPFDRSITFAAVDLVVLFENQIERMYDEFQTVVSLFESGELVPVAPVTSIPISNIEEAFRLIASRKHTGKVVIDIQPDAVVKAVIAKPEPLQLDPSGSYVVAGGLGDLGKRICRLLAAHGAHHVVTLSRRTLSEEDRQAFEAELAQLGAKLHIVKCDVVDESSMKEAAEICKESLPPVKGIIHAGMVLRDHPLELMTPDDYLTATRPKTQGTLNLHSSFQSPALDFFIMLSSITCIVGKTGQANYSAGNAFQDYFAHANAGKSRTRYISLNLGAIDGSDAITSLPIRQQELMRQGAILVKFEELFKVLEYAMGPQASSDDCVQSIMGFDRESMETVQDTFGLNNPMFSQVPYLSSGTASGDASSAKVDTEKAIRTASSIAEAEEIITHAIAEKFALFMDRAMEDVNLDQSLAAFGLDSLVSIELKNWMVRTFQVSLQTSEIADALSVVALAKTITSRSKLISDELRGTTSAPEEQEDTPAQQAAVVENTGPNHDFECCRFAKDLPKQPLMDLDEALSMVLDGTRHFATEEEYKTLCEAVEKFGHEGSTGRQLYDQLVRKSTDPHVDNWMADILTDALFLKRRFPLAPLQSFFATHHESAVPHPQADRAALIATTAFRFKEAVDAGNLEPHWYFNIPSCMDSWQWLFNTTREPHVEADCMRKYPDNDYCIVLRRGHIFKVDLKSGSEAVPYSEVQGQFEAILNSVQDEGFWTGILTNDDRDNWAINREKLIALSEKNAESIQIIEKALFAICLDDGAPTTNSERIRKAYLGNGFNRWNDKGLQFTIFENGSSGYQVEHSMIDGLTVHRMNEWIHEAIHAHVPSNVTNGHGHANGDVNAASNGFQPGLEEYALTTSPEIDEHILVVREQHLKATSSREYGYLALPHFGKNFLAEHGCPIKSVFDVTIQLASKLYFGHNPASWEPMSMAHFHKGRTEIFQGVLPSVAQFCESACDETMPADQRRDMLIRAANDYTAGLQTSGKGNNYFRLMNVLETMWPSDEEPALLFKDPVWLKTYPRLIMSGLTDGGSRDSAFSLIDPEGVWICYSIEEQEARFSIVGPTGKVSEFEKVLDEAAVTVKKLIGSK</sequence>
<evidence type="ECO:0000256" key="7">
    <source>
        <dbReference type="SAM" id="MobiDB-lite"/>
    </source>
</evidence>
<dbReference type="SUPFAM" id="SSF52151">
    <property type="entry name" value="FabD/lysophospholipase-like"/>
    <property type="match status" value="1"/>
</dbReference>
<evidence type="ECO:0000259" key="8">
    <source>
        <dbReference type="PROSITE" id="PS50075"/>
    </source>
</evidence>
<dbReference type="Proteomes" id="UP000019376">
    <property type="component" value="Unassembled WGS sequence"/>
</dbReference>
<dbReference type="Gene3D" id="3.40.50.720">
    <property type="entry name" value="NAD(P)-binding Rossmann-like Domain"/>
    <property type="match status" value="1"/>
</dbReference>
<dbReference type="InterPro" id="IPR016035">
    <property type="entry name" value="Acyl_Trfase/lysoPLipase"/>
</dbReference>